<protein>
    <submittedName>
        <fullName evidence="1">Uncharacterized protein</fullName>
    </submittedName>
</protein>
<sequence>MLLPKTLKILQENKPEAIKDTLSNMLNSDGINVALIDLVFGHYFLYVLLSDGVLTPVFLYEGRISYKQSQASGLPKVHFCLCSEIERDFSLQNRADTLSHRHYLAKITHKNAFSISIRQGLSEVGLYNDYPLELCPMCSDILTHMREGQTIDSTLNVYVFNNQYLHLLESNPTLRQKELTALQVAHLRCCKCKKEITLDSQIWIQIHHNILKIYCC</sequence>
<keyword evidence="2" id="KW-1185">Reference proteome</keyword>
<comment type="caution">
    <text evidence="1">The sequence shown here is derived from an EMBL/GenBank/DDBJ whole genome shotgun (WGS) entry which is preliminary data.</text>
</comment>
<name>A0A4U8T8U4_9HELI</name>
<dbReference type="OrthoDB" id="5323167at2"/>
<proteinExistence type="predicted"/>
<dbReference type="Proteomes" id="UP000029733">
    <property type="component" value="Unassembled WGS sequence"/>
</dbReference>
<organism evidence="1 2">
    <name type="scientific">Helicobacter jaachi</name>
    <dbReference type="NCBI Taxonomy" id="1677920"/>
    <lineage>
        <taxon>Bacteria</taxon>
        <taxon>Pseudomonadati</taxon>
        <taxon>Campylobacterota</taxon>
        <taxon>Epsilonproteobacteria</taxon>
        <taxon>Campylobacterales</taxon>
        <taxon>Helicobacteraceae</taxon>
        <taxon>Helicobacter</taxon>
    </lineage>
</organism>
<reference evidence="1 2" key="1">
    <citation type="journal article" date="2014" name="Genome Announc.">
        <title>Draft genome sequences of eight enterohepatic helicobacter species isolated from both laboratory and wild rodents.</title>
        <authorList>
            <person name="Sheh A."/>
            <person name="Shen Z."/>
            <person name="Fox J.G."/>
        </authorList>
    </citation>
    <scope>NUCLEOTIDE SEQUENCE [LARGE SCALE GENOMIC DNA]</scope>
    <source>
        <strain evidence="1 2">MIT 09-6949</strain>
    </source>
</reference>
<dbReference type="STRING" id="1677920.LS71_06450"/>
<dbReference type="EMBL" id="JRPR02000005">
    <property type="protein sequence ID" value="TLD96160.1"/>
    <property type="molecule type" value="Genomic_DNA"/>
</dbReference>
<gene>
    <name evidence="1" type="ORF">LS71_006685</name>
</gene>
<evidence type="ECO:0000313" key="2">
    <source>
        <dbReference type="Proteomes" id="UP000029733"/>
    </source>
</evidence>
<evidence type="ECO:0000313" key="1">
    <source>
        <dbReference type="EMBL" id="TLD96160.1"/>
    </source>
</evidence>
<dbReference type="RefSeq" id="WP_034355381.1">
    <property type="nucleotide sequence ID" value="NZ_JRPR02000005.1"/>
</dbReference>
<accession>A0A4U8T8U4</accession>
<dbReference type="AlphaFoldDB" id="A0A4U8T8U4"/>